<dbReference type="PROSITE" id="PS51766">
    <property type="entry name" value="DOCKERIN"/>
    <property type="match status" value="1"/>
</dbReference>
<dbReference type="Gene3D" id="1.10.1330.10">
    <property type="entry name" value="Dockerin domain"/>
    <property type="match status" value="1"/>
</dbReference>
<evidence type="ECO:0000313" key="4">
    <source>
        <dbReference type="Proteomes" id="UP000886787"/>
    </source>
</evidence>
<evidence type="ECO:0000256" key="1">
    <source>
        <dbReference type="SAM" id="MobiDB-lite"/>
    </source>
</evidence>
<dbReference type="EMBL" id="DVFW01000046">
    <property type="protein sequence ID" value="HIQ81349.1"/>
    <property type="molecule type" value="Genomic_DNA"/>
</dbReference>
<gene>
    <name evidence="3" type="ORF">IAD32_08740</name>
</gene>
<dbReference type="GO" id="GO:0004553">
    <property type="term" value="F:hydrolase activity, hydrolyzing O-glycosyl compounds"/>
    <property type="evidence" value="ECO:0007669"/>
    <property type="project" value="InterPro"/>
</dbReference>
<dbReference type="AlphaFoldDB" id="A0A9D1CVL9"/>
<dbReference type="InterPro" id="IPR016134">
    <property type="entry name" value="Dockerin_dom"/>
</dbReference>
<sequence>MPKLNKYFSWLLAVCSLFFCIQFAAIDYNAYGRIQFSDMDAENCELLTDGQSGFYLLDVNGKDIKAKYITEGGSAYSAAFSLTAPCLSYCVYNGVLYCVSRESVNALDSQLFVATYRFNDGSMDINAINGVSVQNRGDFATDGQRLYFVNAAQKSEVCAYSLQGKQLYTLSCEFPVQQLSVDKNTLLAFTSSGLFFAAAGEQTFSYCRGALPRGRILPLSHGYLADTGGNVYAYTKNTLKLVFSVSFSGSGINGAYLEDTFYFANGRTVDGYNKDGERIRTAVFGTEFAFLTISSGKIGAFSAQDSMFYLLTAQDIPKIPLPKPTQPQSGSQGGQSGSNSQTSRPGETYGQISSKTYRLDRQNKLITGISSGTTVAVLKKNISYKGYTLLVKKQDGSIKTTGALGTGMTITFLYPGGSIKEEYKVVIYGDITGEGNCNSRDIRLFMSVLLGEETLAFPYNFAADLNQDGMIDAIDLLKEGKLCK</sequence>
<reference evidence="3" key="2">
    <citation type="journal article" date="2021" name="PeerJ">
        <title>Extensive microbial diversity within the chicken gut microbiome revealed by metagenomics and culture.</title>
        <authorList>
            <person name="Gilroy R."/>
            <person name="Ravi A."/>
            <person name="Getino M."/>
            <person name="Pursley I."/>
            <person name="Horton D.L."/>
            <person name="Alikhan N.F."/>
            <person name="Baker D."/>
            <person name="Gharbi K."/>
            <person name="Hall N."/>
            <person name="Watson M."/>
            <person name="Adriaenssens E.M."/>
            <person name="Foster-Nyarko E."/>
            <person name="Jarju S."/>
            <person name="Secka A."/>
            <person name="Antonio M."/>
            <person name="Oren A."/>
            <person name="Chaudhuri R.R."/>
            <person name="La Ragione R."/>
            <person name="Hildebrand F."/>
            <person name="Pallen M.J."/>
        </authorList>
    </citation>
    <scope>NUCLEOTIDE SEQUENCE</scope>
    <source>
        <strain evidence="3">ChiSjej1B19-3389</strain>
    </source>
</reference>
<accession>A0A9D1CVL9</accession>
<protein>
    <submittedName>
        <fullName evidence="3">Dockerin type I repeat-containing protein</fullName>
    </submittedName>
</protein>
<organism evidence="3 4">
    <name type="scientific">Candidatus Scatavimonas merdigallinarum</name>
    <dbReference type="NCBI Taxonomy" id="2840914"/>
    <lineage>
        <taxon>Bacteria</taxon>
        <taxon>Bacillati</taxon>
        <taxon>Bacillota</taxon>
        <taxon>Clostridia</taxon>
        <taxon>Eubacteriales</taxon>
        <taxon>Oscillospiraceae</taxon>
        <taxon>Oscillospiraceae incertae sedis</taxon>
        <taxon>Candidatus Scatavimonas</taxon>
    </lineage>
</organism>
<dbReference type="CDD" id="cd14256">
    <property type="entry name" value="Dockerin_I"/>
    <property type="match status" value="1"/>
</dbReference>
<dbReference type="InterPro" id="IPR036439">
    <property type="entry name" value="Dockerin_dom_sf"/>
</dbReference>
<dbReference type="GO" id="GO:0000272">
    <property type="term" value="P:polysaccharide catabolic process"/>
    <property type="evidence" value="ECO:0007669"/>
    <property type="project" value="InterPro"/>
</dbReference>
<evidence type="ECO:0000313" key="3">
    <source>
        <dbReference type="EMBL" id="HIQ81349.1"/>
    </source>
</evidence>
<proteinExistence type="predicted"/>
<feature type="domain" description="Dockerin" evidence="2">
    <location>
        <begin position="424"/>
        <end position="484"/>
    </location>
</feature>
<evidence type="ECO:0000259" key="2">
    <source>
        <dbReference type="PROSITE" id="PS51766"/>
    </source>
</evidence>
<dbReference type="Pfam" id="PF00404">
    <property type="entry name" value="Dockerin_1"/>
    <property type="match status" value="1"/>
</dbReference>
<dbReference type="InterPro" id="IPR011047">
    <property type="entry name" value="Quinoprotein_ADH-like_sf"/>
</dbReference>
<comment type="caution">
    <text evidence="3">The sequence shown here is derived from an EMBL/GenBank/DDBJ whole genome shotgun (WGS) entry which is preliminary data.</text>
</comment>
<reference evidence="3" key="1">
    <citation type="submission" date="2020-10" db="EMBL/GenBank/DDBJ databases">
        <authorList>
            <person name="Gilroy R."/>
        </authorList>
    </citation>
    <scope>NUCLEOTIDE SEQUENCE</scope>
    <source>
        <strain evidence="3">ChiSjej1B19-3389</strain>
    </source>
</reference>
<dbReference type="SUPFAM" id="SSF63446">
    <property type="entry name" value="Type I dockerin domain"/>
    <property type="match status" value="1"/>
</dbReference>
<name>A0A9D1CVL9_9FIRM</name>
<dbReference type="InterPro" id="IPR002105">
    <property type="entry name" value="Dockerin_1_rpt"/>
</dbReference>
<dbReference type="Proteomes" id="UP000886787">
    <property type="component" value="Unassembled WGS sequence"/>
</dbReference>
<feature type="region of interest" description="Disordered" evidence="1">
    <location>
        <begin position="320"/>
        <end position="350"/>
    </location>
</feature>
<dbReference type="SUPFAM" id="SSF50998">
    <property type="entry name" value="Quinoprotein alcohol dehydrogenase-like"/>
    <property type="match status" value="1"/>
</dbReference>